<dbReference type="VEuPathDB" id="FungiDB:PV09_05641"/>
<proteinExistence type="predicted"/>
<dbReference type="EMBL" id="KN847546">
    <property type="protein sequence ID" value="KIW02980.1"/>
    <property type="molecule type" value="Genomic_DNA"/>
</dbReference>
<evidence type="ECO:0000313" key="3">
    <source>
        <dbReference type="Proteomes" id="UP000053259"/>
    </source>
</evidence>
<evidence type="ECO:0000256" key="1">
    <source>
        <dbReference type="SAM" id="MobiDB-lite"/>
    </source>
</evidence>
<dbReference type="InParanoid" id="A0A0D2A8V0"/>
<protein>
    <submittedName>
        <fullName evidence="2">Uncharacterized protein</fullName>
    </submittedName>
</protein>
<feature type="region of interest" description="Disordered" evidence="1">
    <location>
        <begin position="358"/>
        <end position="377"/>
    </location>
</feature>
<organism evidence="2 3">
    <name type="scientific">Verruconis gallopava</name>
    <dbReference type="NCBI Taxonomy" id="253628"/>
    <lineage>
        <taxon>Eukaryota</taxon>
        <taxon>Fungi</taxon>
        <taxon>Dikarya</taxon>
        <taxon>Ascomycota</taxon>
        <taxon>Pezizomycotina</taxon>
        <taxon>Dothideomycetes</taxon>
        <taxon>Pleosporomycetidae</taxon>
        <taxon>Venturiales</taxon>
        <taxon>Sympoventuriaceae</taxon>
        <taxon>Verruconis</taxon>
    </lineage>
</organism>
<sequence>MSFRRLQIDEEDAAASWDAVEMLASQNMQPSDMPSDLQTNNLFINLELEDPHFSDIQYPYPSRDNFVNEELVRAAQREELRELSQPNPTDSSGVNQINTIFSPHQSEQSGPIYWPEWMTASPSVSEFVSHESPAQPVSFAGIRSGSGIGTQPCSFAQINSLRSTSIQHTYIWSKLGHSYPTSLNGPGYREEFGPARDQLHSSVLHSRIRLSSAVEKESTFQFFPDQADQNHSPLLFPSRIALLNLGCGDTSVACENKEPFHVFQDDQQISLNYSTNPQQDSGGDCQVPFELTSWDGSDVQFAELCNLGAWSVWNGGFGCFNTDWMLQNMNDRRTCTEHMDCELSDDAALPLIPVHGPNESEVSMTPGDTCPVAASDQ</sequence>
<gene>
    <name evidence="2" type="ORF">PV09_05641</name>
</gene>
<dbReference type="RefSeq" id="XP_016212849.1">
    <property type="nucleotide sequence ID" value="XM_016359170.1"/>
</dbReference>
<accession>A0A0D2A8V0</accession>
<dbReference type="AlphaFoldDB" id="A0A0D2A8V0"/>
<reference evidence="2 3" key="1">
    <citation type="submission" date="2015-01" db="EMBL/GenBank/DDBJ databases">
        <title>The Genome Sequence of Ochroconis gallopava CBS43764.</title>
        <authorList>
            <consortium name="The Broad Institute Genomics Platform"/>
            <person name="Cuomo C."/>
            <person name="de Hoog S."/>
            <person name="Gorbushina A."/>
            <person name="Stielow B."/>
            <person name="Teixiera M."/>
            <person name="Abouelleil A."/>
            <person name="Chapman S.B."/>
            <person name="Priest M."/>
            <person name="Young S.K."/>
            <person name="Wortman J."/>
            <person name="Nusbaum C."/>
            <person name="Birren B."/>
        </authorList>
    </citation>
    <scope>NUCLEOTIDE SEQUENCE [LARGE SCALE GENOMIC DNA]</scope>
    <source>
        <strain evidence="2 3">CBS 43764</strain>
    </source>
</reference>
<keyword evidence="3" id="KW-1185">Reference proteome</keyword>
<evidence type="ECO:0000313" key="2">
    <source>
        <dbReference type="EMBL" id="KIW02980.1"/>
    </source>
</evidence>
<dbReference type="Proteomes" id="UP000053259">
    <property type="component" value="Unassembled WGS sequence"/>
</dbReference>
<dbReference type="GeneID" id="27313614"/>
<name>A0A0D2A8V0_9PEZI</name>
<dbReference type="HOGENOM" id="CLU_734046_0_0_1"/>